<dbReference type="Proteomes" id="UP000619355">
    <property type="component" value="Unassembled WGS sequence"/>
</dbReference>
<dbReference type="EMBL" id="BNBF01000003">
    <property type="protein sequence ID" value="GHG40967.1"/>
    <property type="molecule type" value="Genomic_DNA"/>
</dbReference>
<dbReference type="AlphaFoldDB" id="A0A919C3C0"/>
<gene>
    <name evidence="2" type="ORF">GCM10018980_15750</name>
</gene>
<sequence>MSAATTSRVHQGRRSATRGTVFDETMLGTLRLDGEHHEHHEHHEHRDGPDGPDGPDGRDGRDRDRRDRRIRLDLTVSADRVMRPWGTTEARAAGRVRITGLADDPNAEGELEISPLARRRIRYRIAFTAGGRRLTLDGWKSVSPRRPVASMTVLPFTLYADGAPMGTGTLRFPLSTQLLPFLASFRFPRPHEPGAVLASRWRGEPGRTEVWYTTVTDPDTGSGLWLHHELTAPVDGSQPYAHGWAAVFPEDGPVRHARFGPVPWSGAEPGFDAGEVASRPGRLSGSADEGALHWDIAERPAGEPLFTFPRWSWNRPLLPATHMLPAARSRYDGTFTHDGRTLTLSGVPGASARIYGHGNARRWAWLHADLGDGDVLEVVAAVSTRPGLRRLPPMVFLRLRRQGRDWPRRPERGAVGWAGAGRFRADTALPTWRVTGRTALRRIRVEVTQPADRTLVLDYTDPDGRHATCRNSERADAHVLLERWWFGGWRTEAEWTLDGTAHAEVGTR</sequence>
<comment type="caution">
    <text evidence="2">The sequence shown here is derived from an EMBL/GenBank/DDBJ whole genome shotgun (WGS) entry which is preliminary data.</text>
</comment>
<evidence type="ECO:0000256" key="1">
    <source>
        <dbReference type="SAM" id="MobiDB-lite"/>
    </source>
</evidence>
<protein>
    <submittedName>
        <fullName evidence="2">Uncharacterized protein</fullName>
    </submittedName>
</protein>
<feature type="region of interest" description="Disordered" evidence="1">
    <location>
        <begin position="1"/>
        <end position="66"/>
    </location>
</feature>
<reference evidence="3" key="1">
    <citation type="journal article" date="2019" name="Int. J. Syst. Evol. Microbiol.">
        <title>The Global Catalogue of Microorganisms (GCM) 10K type strain sequencing project: providing services to taxonomists for standard genome sequencing and annotation.</title>
        <authorList>
            <consortium name="The Broad Institute Genomics Platform"/>
            <consortium name="The Broad Institute Genome Sequencing Center for Infectious Disease"/>
            <person name="Wu L."/>
            <person name="Ma J."/>
        </authorList>
    </citation>
    <scope>NUCLEOTIDE SEQUENCE [LARGE SCALE GENOMIC DNA]</scope>
    <source>
        <strain evidence="3">JCM 4253</strain>
    </source>
</reference>
<name>A0A919C3C0_9ACTN</name>
<keyword evidence="3" id="KW-1185">Reference proteome</keyword>
<accession>A0A919C3C0</accession>
<organism evidence="2 3">
    <name type="scientific">Streptomyces capoamus</name>
    <dbReference type="NCBI Taxonomy" id="68183"/>
    <lineage>
        <taxon>Bacteria</taxon>
        <taxon>Bacillati</taxon>
        <taxon>Actinomycetota</taxon>
        <taxon>Actinomycetes</taxon>
        <taxon>Kitasatosporales</taxon>
        <taxon>Streptomycetaceae</taxon>
        <taxon>Streptomyces</taxon>
    </lineage>
</organism>
<evidence type="ECO:0000313" key="2">
    <source>
        <dbReference type="EMBL" id="GHG40967.1"/>
    </source>
</evidence>
<dbReference type="RefSeq" id="WP_229899265.1">
    <property type="nucleotide sequence ID" value="NZ_BNBF01000003.1"/>
</dbReference>
<evidence type="ECO:0000313" key="3">
    <source>
        <dbReference type="Proteomes" id="UP000619355"/>
    </source>
</evidence>
<feature type="compositionally biased region" description="Basic and acidic residues" evidence="1">
    <location>
        <begin position="44"/>
        <end position="66"/>
    </location>
</feature>
<proteinExistence type="predicted"/>